<dbReference type="Pfam" id="PF00656">
    <property type="entry name" value="Peptidase_C14"/>
    <property type="match status" value="1"/>
</dbReference>
<name>A0AA35SP64_GEOBA</name>
<gene>
    <name evidence="2" type="ORF">GBAR_LOCUS18286</name>
</gene>
<proteinExistence type="predicted"/>
<comment type="caution">
    <text evidence="2">The sequence shown here is derived from an EMBL/GenBank/DDBJ whole genome shotgun (WGS) entry which is preliminary data.</text>
</comment>
<accession>A0AA35SP64</accession>
<dbReference type="InterPro" id="IPR011600">
    <property type="entry name" value="Pept_C14_caspase"/>
</dbReference>
<dbReference type="EMBL" id="CASHTH010002598">
    <property type="protein sequence ID" value="CAI8032341.1"/>
    <property type="molecule type" value="Genomic_DNA"/>
</dbReference>
<organism evidence="2 3">
    <name type="scientific">Geodia barretti</name>
    <name type="common">Barrett's horny sponge</name>
    <dbReference type="NCBI Taxonomy" id="519541"/>
    <lineage>
        <taxon>Eukaryota</taxon>
        <taxon>Metazoa</taxon>
        <taxon>Porifera</taxon>
        <taxon>Demospongiae</taxon>
        <taxon>Heteroscleromorpha</taxon>
        <taxon>Tetractinellida</taxon>
        <taxon>Astrophorina</taxon>
        <taxon>Geodiidae</taxon>
        <taxon>Geodia</taxon>
    </lineage>
</organism>
<evidence type="ECO:0000259" key="1">
    <source>
        <dbReference type="Pfam" id="PF00656"/>
    </source>
</evidence>
<dbReference type="SUPFAM" id="SSF52129">
    <property type="entry name" value="Caspase-like"/>
    <property type="match status" value="1"/>
</dbReference>
<evidence type="ECO:0000313" key="3">
    <source>
        <dbReference type="Proteomes" id="UP001174909"/>
    </source>
</evidence>
<dbReference type="GO" id="GO:0004197">
    <property type="term" value="F:cysteine-type endopeptidase activity"/>
    <property type="evidence" value="ECO:0007669"/>
    <property type="project" value="InterPro"/>
</dbReference>
<dbReference type="AlphaFoldDB" id="A0AA35SP64"/>
<feature type="domain" description="Peptidase C14 caspase" evidence="1">
    <location>
        <begin position="94"/>
        <end position="248"/>
    </location>
</feature>
<dbReference type="GO" id="GO:0006508">
    <property type="term" value="P:proteolysis"/>
    <property type="evidence" value="ECO:0007669"/>
    <property type="project" value="InterPro"/>
</dbReference>
<evidence type="ECO:0000313" key="2">
    <source>
        <dbReference type="EMBL" id="CAI8032341.1"/>
    </source>
</evidence>
<reference evidence="2" key="1">
    <citation type="submission" date="2023-03" db="EMBL/GenBank/DDBJ databases">
        <authorList>
            <person name="Steffen K."/>
            <person name="Cardenas P."/>
        </authorList>
    </citation>
    <scope>NUCLEOTIDE SEQUENCE</scope>
</reference>
<protein>
    <recommendedName>
        <fullName evidence="1">Peptidase C14 caspase domain-containing protein</fullName>
    </recommendedName>
</protein>
<dbReference type="Proteomes" id="UP001174909">
    <property type="component" value="Unassembled WGS sequence"/>
</dbReference>
<sequence length="499" mass="55085">MGTVQSDVAGVEETETGSDYVLVSTEAEKTLSFDPSQSYLVAFCINRQTSPRFRHRQLNDTVVNDSFKVMSALHESGALPRDNSNLIQASIEPQDCTFQGMKKAFQREARKVGEGGAFFFHFSGHGIRVNNDQFGLAPVDFDYTTDTYVTASVLSQWLCEAQCKAKFVLFTIDCCYAGGIAEALTGGSDILTPYPGLYVMASCTANEVSVIIGTLGNSIFCYFLAHSISTTHSSPGQFPIQRIFDKCKKLSIALSSLLLSYEKTSGLHWRTMQPELTHSTLSETVLQFTGEGSEDEQVDAGIMRFNYATELYDFAGGREGVSRLDQKCLTWLEMTYSDSNGGLVQLKEEGVLGRDRCLTDTVLCCMLRSVASIQLACDQSTVATPNLYITSYMHVVAAIDIVQCGAQFQEREFALGLAYYLDCLLLSGLNMQPLKQIYHRLLGNLRAKLAAETEKEMTDSGDMLQQSEVHLGPASVSTALLTWPTIQRWTPLEPHPLEQ</sequence>
<dbReference type="Gene3D" id="3.40.50.1460">
    <property type="match status" value="1"/>
</dbReference>
<dbReference type="InterPro" id="IPR029030">
    <property type="entry name" value="Caspase-like_dom_sf"/>
</dbReference>
<keyword evidence="3" id="KW-1185">Reference proteome</keyword>